<dbReference type="EC" id="5.6.2.4" evidence="9"/>
<proteinExistence type="inferred from homology"/>
<dbReference type="InterPro" id="IPR014017">
    <property type="entry name" value="DNA_helicase_UvrD-like_C"/>
</dbReference>
<evidence type="ECO:0000256" key="5">
    <source>
        <dbReference type="ARBA" id="ARBA00022840"/>
    </source>
</evidence>
<dbReference type="InterPro" id="IPR012337">
    <property type="entry name" value="RNaseH-like_sf"/>
</dbReference>
<dbReference type="InterPro" id="IPR000212">
    <property type="entry name" value="DNA_helicase_UvrD/REP"/>
</dbReference>
<evidence type="ECO:0000256" key="9">
    <source>
        <dbReference type="ARBA" id="ARBA00034808"/>
    </source>
</evidence>
<feature type="domain" description="UvrD-like helicase C-terminal" evidence="13">
    <location>
        <begin position="273"/>
        <end position="736"/>
    </location>
</feature>
<dbReference type="Pfam" id="PF00580">
    <property type="entry name" value="UvrD-helicase"/>
    <property type="match status" value="1"/>
</dbReference>
<dbReference type="EMBL" id="PFAM01000023">
    <property type="protein sequence ID" value="PIT95755.1"/>
    <property type="molecule type" value="Genomic_DNA"/>
</dbReference>
<evidence type="ECO:0000256" key="2">
    <source>
        <dbReference type="ARBA" id="ARBA00022741"/>
    </source>
</evidence>
<dbReference type="Pfam" id="PF13361">
    <property type="entry name" value="UvrD_C"/>
    <property type="match status" value="1"/>
</dbReference>
<dbReference type="CDD" id="cd17932">
    <property type="entry name" value="DEXQc_UvrD"/>
    <property type="match status" value="1"/>
</dbReference>
<evidence type="ECO:0000313" key="14">
    <source>
        <dbReference type="EMBL" id="PIT95755.1"/>
    </source>
</evidence>
<comment type="caution">
    <text evidence="14">The sequence shown here is derived from an EMBL/GenBank/DDBJ whole genome shotgun (WGS) entry which is preliminary data.</text>
</comment>
<keyword evidence="5 11" id="KW-0067">ATP-binding</keyword>
<accession>A0A2M6WSM9</accession>
<name>A0A2M6WSM9_9BACT</name>
<organism evidence="14 15">
    <name type="scientific">Candidatus Falkowbacteria bacterium CG10_big_fil_rev_8_21_14_0_10_37_14</name>
    <dbReference type="NCBI Taxonomy" id="1974561"/>
    <lineage>
        <taxon>Bacteria</taxon>
        <taxon>Candidatus Falkowiibacteriota</taxon>
    </lineage>
</organism>
<dbReference type="PANTHER" id="PTHR11070">
    <property type="entry name" value="UVRD / RECB / PCRA DNA HELICASE FAMILY MEMBER"/>
    <property type="match status" value="1"/>
</dbReference>
<dbReference type="GO" id="GO:0004527">
    <property type="term" value="F:exonuclease activity"/>
    <property type="evidence" value="ECO:0007669"/>
    <property type="project" value="UniProtKB-ARBA"/>
</dbReference>
<keyword evidence="7" id="KW-0413">Isomerase</keyword>
<dbReference type="GO" id="GO:0016887">
    <property type="term" value="F:ATP hydrolysis activity"/>
    <property type="evidence" value="ECO:0007669"/>
    <property type="project" value="RHEA"/>
</dbReference>
<gene>
    <name evidence="14" type="ORF">COT94_04175</name>
</gene>
<dbReference type="Gene3D" id="3.30.160.800">
    <property type="match status" value="1"/>
</dbReference>
<evidence type="ECO:0000313" key="15">
    <source>
        <dbReference type="Proteomes" id="UP000228533"/>
    </source>
</evidence>
<dbReference type="AlphaFoldDB" id="A0A2M6WSM9"/>
<evidence type="ECO:0000256" key="11">
    <source>
        <dbReference type="PROSITE-ProRule" id="PRU00560"/>
    </source>
</evidence>
<evidence type="ECO:0000256" key="7">
    <source>
        <dbReference type="ARBA" id="ARBA00023235"/>
    </source>
</evidence>
<dbReference type="InterPro" id="IPR014016">
    <property type="entry name" value="UvrD-like_ATP-bd"/>
</dbReference>
<dbReference type="GO" id="GO:0005829">
    <property type="term" value="C:cytosol"/>
    <property type="evidence" value="ECO:0007669"/>
    <property type="project" value="TreeGrafter"/>
</dbReference>
<dbReference type="Gene3D" id="3.40.50.300">
    <property type="entry name" value="P-loop containing nucleotide triphosphate hydrolases"/>
    <property type="match status" value="2"/>
</dbReference>
<dbReference type="PROSITE" id="PS51198">
    <property type="entry name" value="UVRD_HELICASE_ATP_BIND"/>
    <property type="match status" value="1"/>
</dbReference>
<keyword evidence="4 11" id="KW-0347">Helicase</keyword>
<evidence type="ECO:0000256" key="10">
    <source>
        <dbReference type="ARBA" id="ARBA00048988"/>
    </source>
</evidence>
<comment type="similarity">
    <text evidence="1">Belongs to the helicase family. UvrD subfamily.</text>
</comment>
<dbReference type="Pfam" id="PF00929">
    <property type="entry name" value="RNase_T"/>
    <property type="match status" value="1"/>
</dbReference>
<feature type="domain" description="UvrD-like helicase ATP-binding" evidence="12">
    <location>
        <begin position="1"/>
        <end position="284"/>
    </location>
</feature>
<keyword evidence="2 11" id="KW-0547">Nucleotide-binding</keyword>
<evidence type="ECO:0000259" key="12">
    <source>
        <dbReference type="PROSITE" id="PS51198"/>
    </source>
</evidence>
<dbReference type="Gene3D" id="3.30.420.10">
    <property type="entry name" value="Ribonuclease H-like superfamily/Ribonuclease H"/>
    <property type="match status" value="1"/>
</dbReference>
<dbReference type="Gene3D" id="1.10.10.160">
    <property type="match status" value="1"/>
</dbReference>
<dbReference type="GO" id="GO:0043138">
    <property type="term" value="F:3'-5' DNA helicase activity"/>
    <property type="evidence" value="ECO:0007669"/>
    <property type="project" value="UniProtKB-EC"/>
</dbReference>
<evidence type="ECO:0000256" key="8">
    <source>
        <dbReference type="ARBA" id="ARBA00034617"/>
    </source>
</evidence>
<evidence type="ECO:0000256" key="1">
    <source>
        <dbReference type="ARBA" id="ARBA00009922"/>
    </source>
</evidence>
<dbReference type="SUPFAM" id="SSF52540">
    <property type="entry name" value="P-loop containing nucleoside triphosphate hydrolases"/>
    <property type="match status" value="1"/>
</dbReference>
<reference evidence="15" key="1">
    <citation type="submission" date="2017-09" db="EMBL/GenBank/DDBJ databases">
        <title>Depth-based differentiation of microbial function through sediment-hosted aquifers and enrichment of novel symbionts in the deep terrestrial subsurface.</title>
        <authorList>
            <person name="Probst A.J."/>
            <person name="Ladd B."/>
            <person name="Jarett J.K."/>
            <person name="Geller-Mcgrath D.E."/>
            <person name="Sieber C.M.K."/>
            <person name="Emerson J.B."/>
            <person name="Anantharaman K."/>
            <person name="Thomas B.C."/>
            <person name="Malmstrom R."/>
            <person name="Stieglmeier M."/>
            <person name="Klingl A."/>
            <person name="Woyke T."/>
            <person name="Ryan C.M."/>
            <person name="Banfield J.F."/>
        </authorList>
    </citation>
    <scope>NUCLEOTIDE SEQUENCE [LARGE SCALE GENOMIC DNA]</scope>
</reference>
<evidence type="ECO:0000259" key="13">
    <source>
        <dbReference type="PROSITE" id="PS51217"/>
    </source>
</evidence>
<dbReference type="GO" id="GO:0033202">
    <property type="term" value="C:DNA helicase complex"/>
    <property type="evidence" value="ECO:0007669"/>
    <property type="project" value="TreeGrafter"/>
</dbReference>
<sequence length="802" mass="90216">MTFNDEQLAIINEKTGAILVSAPVGTGKTAVLVERVARAIEEGLDPSSVLCLTFTNRAAEEMKSRLKPRLDDPATYNDITITTFHGFCAMFLRQEAARLGLPTDFAIADEVEQLETLSRILAQLPNWQDTNNRDKTSIIDRFYRQHLDELLAELGMKAKPKALPEPWKTLSQEYYHALLEHNALDFNELVIWTLRALYNDQFLIDKWSARFALVQLDEFQDTHLSEYLVVKQLARKFKNLTLVGDLAQTIYTWRGSQPTFVTKLFKTHFSPVVELSLSANYRSAPDLLAAAQSILAPNSIKPTIPTALHIQACADTDTEATTLLSTIKTLRAEEPEARLAVLLRNNAPITRLAEKFSTAGVASLTVDQYNFFRRQEIRDALSWLKLLFNRYDTDSLRRISLRPGKKLSPNLIDTVSRAGGASGLKPADFLDFSSFKNEEPFAELLTAWAPGGRLVVLDTETTGTNTEQDDIIQVFALEIIAGQPAKELHLYLKPTRKVGLSYYVHRLTDEFLAENGQDAKTGLLSLIDFVGDATVIGHNISFDLGILVSNSSRHNLKWRAHKHFDTLDIARRFVKANNYRLSTLSKQLGLSTATHSADDDVAATADLLAKLIPRLSEGASARRDLFKMYSKQFISLATDLARWRLTAKSQRPAETLQQILNESGLREYYQAENNSEKRLASLDTLVKLFTDWDNPAEEAWASLTRLINAGALLKNVDFLGLDSGKVPIVTIHQVKGLEFDYVLMPQLNEGQLPGWRNADVEEERRVFYVALTRAKKGIFISYSLVDAWNRPQAPSRFITPWL</sequence>
<comment type="catalytic activity">
    <reaction evidence="8">
        <text>Couples ATP hydrolysis with the unwinding of duplex DNA by translocating in the 3'-5' direction.</text>
        <dbReference type="EC" id="5.6.2.4"/>
    </reaction>
</comment>
<keyword evidence="3 11" id="KW-0378">Hydrolase</keyword>
<dbReference type="Proteomes" id="UP000228533">
    <property type="component" value="Unassembled WGS sequence"/>
</dbReference>
<dbReference type="GO" id="GO:0000725">
    <property type="term" value="P:recombinational repair"/>
    <property type="evidence" value="ECO:0007669"/>
    <property type="project" value="TreeGrafter"/>
</dbReference>
<dbReference type="InterPro" id="IPR013520">
    <property type="entry name" value="Ribonucl_H"/>
</dbReference>
<evidence type="ECO:0000256" key="4">
    <source>
        <dbReference type="ARBA" id="ARBA00022806"/>
    </source>
</evidence>
<dbReference type="SMART" id="SM00479">
    <property type="entry name" value="EXOIII"/>
    <property type="match status" value="1"/>
</dbReference>
<feature type="binding site" evidence="11">
    <location>
        <begin position="22"/>
        <end position="29"/>
    </location>
    <ligand>
        <name>ATP</name>
        <dbReference type="ChEBI" id="CHEBI:30616"/>
    </ligand>
</feature>
<evidence type="ECO:0000256" key="6">
    <source>
        <dbReference type="ARBA" id="ARBA00023125"/>
    </source>
</evidence>
<dbReference type="FunFam" id="3.30.420.10:FF:000045">
    <property type="entry name" value="3'-5' exonuclease DinG"/>
    <property type="match status" value="1"/>
</dbReference>
<dbReference type="CDD" id="cd06127">
    <property type="entry name" value="DEDDh"/>
    <property type="match status" value="1"/>
</dbReference>
<protein>
    <recommendedName>
        <fullName evidence="9">DNA 3'-5' helicase</fullName>
        <ecNumber evidence="9">5.6.2.4</ecNumber>
    </recommendedName>
</protein>
<dbReference type="GO" id="GO:0003677">
    <property type="term" value="F:DNA binding"/>
    <property type="evidence" value="ECO:0007669"/>
    <property type="project" value="UniProtKB-KW"/>
</dbReference>
<dbReference type="InterPro" id="IPR027417">
    <property type="entry name" value="P-loop_NTPase"/>
</dbReference>
<dbReference type="InterPro" id="IPR013986">
    <property type="entry name" value="DExx_box_DNA_helicase_dom_sf"/>
</dbReference>
<dbReference type="PROSITE" id="PS51217">
    <property type="entry name" value="UVRD_HELICASE_CTER"/>
    <property type="match status" value="1"/>
</dbReference>
<dbReference type="Gene3D" id="1.10.486.10">
    <property type="entry name" value="PCRA, domain 4"/>
    <property type="match status" value="2"/>
</dbReference>
<dbReference type="GO" id="GO:0005524">
    <property type="term" value="F:ATP binding"/>
    <property type="evidence" value="ECO:0007669"/>
    <property type="project" value="UniProtKB-UniRule"/>
</dbReference>
<comment type="catalytic activity">
    <reaction evidence="10">
        <text>ATP + H2O = ADP + phosphate + H(+)</text>
        <dbReference type="Rhea" id="RHEA:13065"/>
        <dbReference type="ChEBI" id="CHEBI:15377"/>
        <dbReference type="ChEBI" id="CHEBI:15378"/>
        <dbReference type="ChEBI" id="CHEBI:30616"/>
        <dbReference type="ChEBI" id="CHEBI:43474"/>
        <dbReference type="ChEBI" id="CHEBI:456216"/>
        <dbReference type="EC" id="5.6.2.4"/>
    </reaction>
</comment>
<keyword evidence="6" id="KW-0238">DNA-binding</keyword>
<dbReference type="PANTHER" id="PTHR11070:SF2">
    <property type="entry name" value="ATP-DEPENDENT DNA HELICASE SRS2"/>
    <property type="match status" value="1"/>
</dbReference>
<evidence type="ECO:0000256" key="3">
    <source>
        <dbReference type="ARBA" id="ARBA00022801"/>
    </source>
</evidence>
<dbReference type="SUPFAM" id="SSF53098">
    <property type="entry name" value="Ribonuclease H-like"/>
    <property type="match status" value="1"/>
</dbReference>
<dbReference type="InterPro" id="IPR036397">
    <property type="entry name" value="RNaseH_sf"/>
</dbReference>